<evidence type="ECO:0000256" key="2">
    <source>
        <dbReference type="ARBA" id="ARBA00022490"/>
    </source>
</evidence>
<dbReference type="OrthoDB" id="546764at2759"/>
<dbReference type="OMA" id="MPLEHIN"/>
<dbReference type="GO" id="GO:0060285">
    <property type="term" value="P:cilium-dependent cell motility"/>
    <property type="evidence" value="ECO:0007669"/>
    <property type="project" value="UniProtKB-UniRule"/>
</dbReference>
<comment type="function">
    <text evidence="3">Required for cytoplasmic pre-assembly of axonemal dyneins, thereby playing a central role in motility in cilia and flagella. Involved in pre-assembly of dynein arm complexes in the cytoplasm before intraflagellar transport loads them for the ciliary compartment.</text>
</comment>
<feature type="region of interest" description="Disordered" evidence="4">
    <location>
        <begin position="212"/>
        <end position="244"/>
    </location>
</feature>
<dbReference type="GO" id="GO:0070286">
    <property type="term" value="P:axonemal dynein complex assembly"/>
    <property type="evidence" value="ECO:0007669"/>
    <property type="project" value="UniProtKB-UniRule"/>
</dbReference>
<evidence type="ECO:0000256" key="1">
    <source>
        <dbReference type="ARBA" id="ARBA00004496"/>
    </source>
</evidence>
<feature type="compositionally biased region" description="Polar residues" evidence="4">
    <location>
        <begin position="512"/>
        <end position="524"/>
    </location>
</feature>
<dbReference type="InterPro" id="IPR012981">
    <property type="entry name" value="PIH1_N"/>
</dbReference>
<feature type="compositionally biased region" description="Basic and acidic residues" evidence="4">
    <location>
        <begin position="501"/>
        <end position="511"/>
    </location>
</feature>
<dbReference type="PANTHER" id="PTHR22997">
    <property type="entry name" value="PIH1 DOMAIN-CONTAINING PROTEIN 1"/>
    <property type="match status" value="1"/>
</dbReference>
<evidence type="ECO:0000256" key="3">
    <source>
        <dbReference type="HAMAP-Rule" id="MF_03069"/>
    </source>
</evidence>
<organism evidence="7 8">
    <name type="scientific">Klebsormidium nitens</name>
    <name type="common">Green alga</name>
    <name type="synonym">Ulothrix nitens</name>
    <dbReference type="NCBI Taxonomy" id="105231"/>
    <lineage>
        <taxon>Eukaryota</taxon>
        <taxon>Viridiplantae</taxon>
        <taxon>Streptophyta</taxon>
        <taxon>Klebsormidiophyceae</taxon>
        <taxon>Klebsormidiales</taxon>
        <taxon>Klebsormidiaceae</taxon>
        <taxon>Klebsormidium</taxon>
    </lineage>
</organism>
<dbReference type="EMBL" id="DF237132">
    <property type="protein sequence ID" value="GAQ84288.1"/>
    <property type="molecule type" value="Genomic_DNA"/>
</dbReference>
<feature type="compositionally biased region" description="Polar residues" evidence="4">
    <location>
        <begin position="309"/>
        <end position="321"/>
    </location>
</feature>
<feature type="domain" description="PIH1 N-terminal" evidence="5">
    <location>
        <begin position="51"/>
        <end position="204"/>
    </location>
</feature>
<dbReference type="AlphaFoldDB" id="A0A1Y1I853"/>
<protein>
    <recommendedName>
        <fullName evidence="3">Protein kintoun</fullName>
    </recommendedName>
    <alternativeName>
        <fullName evidence="3">Dynein assembly factor 2, axonemal homolog</fullName>
    </alternativeName>
</protein>
<comment type="similarity">
    <text evidence="3">Belongs to the PIH1 family. Kintoun subfamily.</text>
</comment>
<gene>
    <name evidence="7" type="ORF">KFL_001830160</name>
</gene>
<dbReference type="InterPro" id="IPR041442">
    <property type="entry name" value="PIH1D1/2/3_CS-like"/>
</dbReference>
<feature type="region of interest" description="Disordered" evidence="4">
    <location>
        <begin position="498"/>
        <end position="529"/>
    </location>
</feature>
<dbReference type="Pfam" id="PF18201">
    <property type="entry name" value="PIH1_CS"/>
    <property type="match status" value="1"/>
</dbReference>
<sequence>MPGASMESSRKHAGRALEDLDLSTEELGRFEKAMKDPKFVEMLSEYAREMEDPKLREENEKYLRQLEREGQGGAVYGKDTELVAPNAGFCVKTKNKITGAKAFINICHSDKIGAATSTPRTDSTGADWSIPYSLSTARKEKDKAGKECDVHDFVIGSATYERCRTDRRFKTFVIETALDSVEAQRKCKLDRSFTLPKLKFKGLSDSPPVLAVKASGKRDEDSTPKDSPVSPLQPSNRANRTASPFAFDKAAKSTALTTAMAAGAQPSSNEETLLKSAQYKPAETAMDKEDGRETPVSGECAPSGKITEVVSTSKASGDTEAQPNFDIVQQGLMDLSSFWLDERTGPVQASRPESLLLRVDLPLLESAAAVDLDVSEQRVVLRAVGKYLLDAALPYPVEETKGRAKFDKLRRRLEVVLPVVRPQAPPRKPFEEPRPAATVDDDSLGSCAEPSADSAAVADAFAEAVEPPEPESTGSLEATTQSIGDGSKLFLNGTAGEFEEEPRKGAADRTESNGSGTVLGNQQVVDDGSPLPCAAEVPQTGPACAAEEEVTRNVDATEQGEMSAIEDAAISKVFSMDSLMGARSVEDVPGLANGKGVAAETVETPSVVVPELVQLATEAPKVEERDPSQKSTRVAPLRYQPKLTCSLVYDID</sequence>
<dbReference type="InterPro" id="IPR034727">
    <property type="entry name" value="Kintoun"/>
</dbReference>
<comment type="subcellular location">
    <subcellularLocation>
        <location evidence="1 3">Cytoplasm</location>
    </subcellularLocation>
</comment>
<dbReference type="HAMAP" id="MF_03069">
    <property type="entry name" value="Kintoun"/>
    <property type="match status" value="1"/>
</dbReference>
<evidence type="ECO:0000313" key="8">
    <source>
        <dbReference type="Proteomes" id="UP000054558"/>
    </source>
</evidence>
<dbReference type="GO" id="GO:0005737">
    <property type="term" value="C:cytoplasm"/>
    <property type="evidence" value="ECO:0000318"/>
    <property type="project" value="GO_Central"/>
</dbReference>
<proteinExistence type="inferred from homology"/>
<name>A0A1Y1I853_KLENI</name>
<feature type="compositionally biased region" description="Low complexity" evidence="4">
    <location>
        <begin position="448"/>
        <end position="457"/>
    </location>
</feature>
<dbReference type="Pfam" id="PF08190">
    <property type="entry name" value="PIH1"/>
    <property type="match status" value="1"/>
</dbReference>
<feature type="compositionally biased region" description="Polar residues" evidence="4">
    <location>
        <begin position="230"/>
        <end position="242"/>
    </location>
</feature>
<evidence type="ECO:0000256" key="4">
    <source>
        <dbReference type="SAM" id="MobiDB-lite"/>
    </source>
</evidence>
<evidence type="ECO:0000313" key="7">
    <source>
        <dbReference type="EMBL" id="GAQ84288.1"/>
    </source>
</evidence>
<evidence type="ECO:0000259" key="5">
    <source>
        <dbReference type="Pfam" id="PF08190"/>
    </source>
</evidence>
<feature type="domain" description="PIH1D1/2/3 CS-like" evidence="6">
    <location>
        <begin position="321"/>
        <end position="420"/>
    </location>
</feature>
<evidence type="ECO:0000259" key="6">
    <source>
        <dbReference type="Pfam" id="PF18201"/>
    </source>
</evidence>
<dbReference type="PANTHER" id="PTHR22997:SF0">
    <property type="entry name" value="PIH1 DOMAIN-CONTAINING PROTEIN 1"/>
    <property type="match status" value="1"/>
</dbReference>
<dbReference type="STRING" id="105231.A0A1Y1I853"/>
<keyword evidence="8" id="KW-1185">Reference proteome</keyword>
<keyword evidence="2 3" id="KW-0963">Cytoplasm</keyword>
<dbReference type="InterPro" id="IPR050734">
    <property type="entry name" value="PIH1/Kintoun_subfamily"/>
</dbReference>
<feature type="region of interest" description="Disordered" evidence="4">
    <location>
        <begin position="283"/>
        <end position="321"/>
    </location>
</feature>
<feature type="region of interest" description="Disordered" evidence="4">
    <location>
        <begin position="423"/>
        <end position="457"/>
    </location>
</feature>
<reference evidence="7 8" key="1">
    <citation type="journal article" date="2014" name="Nat. Commun.">
        <title>Klebsormidium flaccidum genome reveals primary factors for plant terrestrial adaptation.</title>
        <authorList>
            <person name="Hori K."/>
            <person name="Maruyama F."/>
            <person name="Fujisawa T."/>
            <person name="Togashi T."/>
            <person name="Yamamoto N."/>
            <person name="Seo M."/>
            <person name="Sato S."/>
            <person name="Yamada T."/>
            <person name="Mori H."/>
            <person name="Tajima N."/>
            <person name="Moriyama T."/>
            <person name="Ikeuchi M."/>
            <person name="Watanabe M."/>
            <person name="Wada H."/>
            <person name="Kobayashi K."/>
            <person name="Saito M."/>
            <person name="Masuda T."/>
            <person name="Sasaki-Sekimoto Y."/>
            <person name="Mashiguchi K."/>
            <person name="Awai K."/>
            <person name="Shimojima M."/>
            <person name="Masuda S."/>
            <person name="Iwai M."/>
            <person name="Nobusawa T."/>
            <person name="Narise T."/>
            <person name="Kondo S."/>
            <person name="Saito H."/>
            <person name="Sato R."/>
            <person name="Murakawa M."/>
            <person name="Ihara Y."/>
            <person name="Oshima-Yamada Y."/>
            <person name="Ohtaka K."/>
            <person name="Satoh M."/>
            <person name="Sonobe K."/>
            <person name="Ishii M."/>
            <person name="Ohtani R."/>
            <person name="Kanamori-Sato M."/>
            <person name="Honoki R."/>
            <person name="Miyazaki D."/>
            <person name="Mochizuki H."/>
            <person name="Umetsu J."/>
            <person name="Higashi K."/>
            <person name="Shibata D."/>
            <person name="Kamiya Y."/>
            <person name="Sato N."/>
            <person name="Nakamura Y."/>
            <person name="Tabata S."/>
            <person name="Ida S."/>
            <person name="Kurokawa K."/>
            <person name="Ohta H."/>
        </authorList>
    </citation>
    <scope>NUCLEOTIDE SEQUENCE [LARGE SCALE GENOMIC DNA]</scope>
    <source>
        <strain evidence="7 8">NIES-2285</strain>
    </source>
</reference>
<accession>A0A1Y1I853</accession>
<dbReference type="Proteomes" id="UP000054558">
    <property type="component" value="Unassembled WGS sequence"/>
</dbReference>